<comment type="caution">
    <text evidence="2">The sequence shown here is derived from an EMBL/GenBank/DDBJ whole genome shotgun (WGS) entry which is preliminary data.</text>
</comment>
<organism evidence="2 3">
    <name type="scientific">Sporofaciens musculi</name>
    <dbReference type="NCBI Taxonomy" id="2681861"/>
    <lineage>
        <taxon>Bacteria</taxon>
        <taxon>Bacillati</taxon>
        <taxon>Bacillota</taxon>
        <taxon>Clostridia</taxon>
        <taxon>Lachnospirales</taxon>
        <taxon>Lachnospiraceae</taxon>
        <taxon>Sporofaciens</taxon>
    </lineage>
</organism>
<dbReference type="InterPro" id="IPR050177">
    <property type="entry name" value="Lipid_A_modif_metabolic_enz"/>
</dbReference>
<keyword evidence="3" id="KW-1185">Reference proteome</keyword>
<dbReference type="SUPFAM" id="SSF51735">
    <property type="entry name" value="NAD(P)-binding Rossmann-fold domains"/>
    <property type="match status" value="1"/>
</dbReference>
<feature type="domain" description="NAD-dependent epimerase/dehydratase" evidence="1">
    <location>
        <begin position="3"/>
        <end position="149"/>
    </location>
</feature>
<proteinExistence type="predicted"/>
<name>A0A7X3MEZ3_9FIRM</name>
<dbReference type="Proteomes" id="UP000460412">
    <property type="component" value="Unassembled WGS sequence"/>
</dbReference>
<evidence type="ECO:0000313" key="3">
    <source>
        <dbReference type="Proteomes" id="UP000460412"/>
    </source>
</evidence>
<dbReference type="PANTHER" id="PTHR43245">
    <property type="entry name" value="BIFUNCTIONAL POLYMYXIN RESISTANCE PROTEIN ARNA"/>
    <property type="match status" value="1"/>
</dbReference>
<accession>A0A7X3MEZ3</accession>
<evidence type="ECO:0000259" key="1">
    <source>
        <dbReference type="Pfam" id="PF01370"/>
    </source>
</evidence>
<dbReference type="RefSeq" id="WP_159750421.1">
    <property type="nucleotide sequence ID" value="NZ_WUQX01000001.1"/>
</dbReference>
<dbReference type="InterPro" id="IPR036291">
    <property type="entry name" value="NAD(P)-bd_dom_sf"/>
</dbReference>
<dbReference type="AlphaFoldDB" id="A0A7X3MEZ3"/>
<reference evidence="2 3" key="1">
    <citation type="submission" date="2019-12" db="EMBL/GenBank/DDBJ databases">
        <title>Sporaefaciens musculi gen. nov., sp. nov., a novel bacterium isolated from the caecum of an obese mouse.</title>
        <authorList>
            <person name="Rasmussen T.S."/>
            <person name="Streidl T."/>
            <person name="Hitch T.C.A."/>
            <person name="Wortmann E."/>
            <person name="Deptula P."/>
            <person name="Hansen M."/>
            <person name="Nielsen D.S."/>
            <person name="Clavel T."/>
            <person name="Vogensen F.K."/>
        </authorList>
    </citation>
    <scope>NUCLEOTIDE SEQUENCE [LARGE SCALE GENOMIC DNA]</scope>
    <source>
        <strain evidence="2 3">WCA-9-b2</strain>
    </source>
</reference>
<dbReference type="EMBL" id="WUQX01000001">
    <property type="protein sequence ID" value="MXP75112.1"/>
    <property type="molecule type" value="Genomic_DNA"/>
</dbReference>
<gene>
    <name evidence="2" type="ORF">GN277_06875</name>
</gene>
<dbReference type="InterPro" id="IPR001509">
    <property type="entry name" value="Epimerase_deHydtase"/>
</dbReference>
<evidence type="ECO:0000313" key="2">
    <source>
        <dbReference type="EMBL" id="MXP75112.1"/>
    </source>
</evidence>
<dbReference type="Pfam" id="PF01370">
    <property type="entry name" value="Epimerase"/>
    <property type="match status" value="1"/>
</dbReference>
<dbReference type="Gene3D" id="3.40.50.720">
    <property type="entry name" value="NAD(P)-binding Rossmann-like Domain"/>
    <property type="match status" value="1"/>
</dbReference>
<sequence>MKVLVTGASGMIGSYLVRELLDKGFDVIGIERSKRKMMNDRYIHHMVDLGDREALTAIISGSQPDRIIHLAALAHSVDGKEYTWDRYKYLNVDCAKNVFSAAGQIPVLFISTVDVFGFTRGIVSADTEPRPVSFYAKSKMMAEEECKKLDNFDIFRFSPVYTDEVKRDIQKRYYLKYPKIAYLIGKGSEYEILNIKRAVESMVIWCGRRPENKIRIIKDQKRMSTREYIKAEKKSGRAKVVLYVPRWMARCGYVFIKKITGENKYTYLLNKAVFPLRTRDRE</sequence>
<protein>
    <submittedName>
        <fullName evidence="2">NAD-dependent epimerase/dehydratase family protein</fullName>
    </submittedName>
</protein>